<evidence type="ECO:0000313" key="2">
    <source>
        <dbReference type="Proteomes" id="UP000557392"/>
    </source>
</evidence>
<protein>
    <submittedName>
        <fullName evidence="1">Uncharacterized protein</fullName>
    </submittedName>
</protein>
<proteinExistence type="predicted"/>
<dbReference type="RefSeq" id="WP_183998336.1">
    <property type="nucleotide sequence ID" value="NZ_JACIEH010000002.1"/>
</dbReference>
<dbReference type="EMBL" id="JACIEH010000002">
    <property type="protein sequence ID" value="MBB4099036.1"/>
    <property type="molecule type" value="Genomic_DNA"/>
</dbReference>
<sequence>MILTALLALALTPQTLPREVRAYVARRDKCDHFRGEDSPDEARQKEIEAATIRFCTGADRQLARLKRIHAHNRAVQRRLGRYDPRIED</sequence>
<comment type="caution">
    <text evidence="1">The sequence shown here is derived from an EMBL/GenBank/DDBJ whole genome shotgun (WGS) entry which is preliminary data.</text>
</comment>
<dbReference type="Proteomes" id="UP000557392">
    <property type="component" value="Unassembled WGS sequence"/>
</dbReference>
<organism evidence="1 2">
    <name type="scientific">Sphingomonas kyeonggiensis</name>
    <dbReference type="NCBI Taxonomy" id="1268553"/>
    <lineage>
        <taxon>Bacteria</taxon>
        <taxon>Pseudomonadati</taxon>
        <taxon>Pseudomonadota</taxon>
        <taxon>Alphaproteobacteria</taxon>
        <taxon>Sphingomonadales</taxon>
        <taxon>Sphingomonadaceae</taxon>
        <taxon>Sphingomonas</taxon>
    </lineage>
</organism>
<name>A0A7W6NXT6_9SPHN</name>
<evidence type="ECO:0000313" key="1">
    <source>
        <dbReference type="EMBL" id="MBB4099036.1"/>
    </source>
</evidence>
<accession>A0A7W6NXT6</accession>
<gene>
    <name evidence="1" type="ORF">GGR46_002600</name>
</gene>
<reference evidence="1 2" key="1">
    <citation type="submission" date="2020-08" db="EMBL/GenBank/DDBJ databases">
        <title>Genomic Encyclopedia of Type Strains, Phase IV (KMG-IV): sequencing the most valuable type-strain genomes for metagenomic binning, comparative biology and taxonomic classification.</title>
        <authorList>
            <person name="Goeker M."/>
        </authorList>
    </citation>
    <scope>NUCLEOTIDE SEQUENCE [LARGE SCALE GENOMIC DNA]</scope>
    <source>
        <strain evidence="1 2">DSM 101806</strain>
    </source>
</reference>
<keyword evidence="2" id="KW-1185">Reference proteome</keyword>
<dbReference type="AlphaFoldDB" id="A0A7W6NXT6"/>